<dbReference type="RefSeq" id="WP_109970107.1">
    <property type="nucleotide sequence ID" value="NZ_CP176093.1"/>
</dbReference>
<accession>A0A2V2N477</accession>
<reference evidence="2 3" key="1">
    <citation type="submission" date="2018-05" db="EMBL/GenBank/DDBJ databases">
        <title>Draft genome of Methanospirillum lacunae Ki8-1.</title>
        <authorList>
            <person name="Dueholm M.S."/>
            <person name="Nielsen P.H."/>
            <person name="Bakmann L.F."/>
            <person name="Otzen D.E."/>
        </authorList>
    </citation>
    <scope>NUCLEOTIDE SEQUENCE [LARGE SCALE GENOMIC DNA]</scope>
    <source>
        <strain evidence="2 3">Ki8-1</strain>
    </source>
</reference>
<gene>
    <name evidence="2" type="ORF">DK846_16425</name>
</gene>
<evidence type="ECO:0000313" key="2">
    <source>
        <dbReference type="EMBL" id="PWR70043.1"/>
    </source>
</evidence>
<keyword evidence="3" id="KW-1185">Reference proteome</keyword>
<dbReference type="SUPFAM" id="SSF53807">
    <property type="entry name" value="Helical backbone' metal receptor"/>
    <property type="match status" value="1"/>
</dbReference>
<dbReference type="PROSITE" id="PS50983">
    <property type="entry name" value="FE_B12_PBP"/>
    <property type="match status" value="1"/>
</dbReference>
<feature type="domain" description="Fe/B12 periplasmic-binding" evidence="1">
    <location>
        <begin position="60"/>
        <end position="324"/>
    </location>
</feature>
<proteinExistence type="predicted"/>
<organism evidence="2 3">
    <name type="scientific">Methanospirillum lacunae</name>
    <dbReference type="NCBI Taxonomy" id="668570"/>
    <lineage>
        <taxon>Archaea</taxon>
        <taxon>Methanobacteriati</taxon>
        <taxon>Methanobacteriota</taxon>
        <taxon>Stenosarchaea group</taxon>
        <taxon>Methanomicrobia</taxon>
        <taxon>Methanomicrobiales</taxon>
        <taxon>Methanospirillaceae</taxon>
        <taxon>Methanospirillum</taxon>
    </lineage>
</organism>
<name>A0A2V2N477_9EURY</name>
<dbReference type="AlphaFoldDB" id="A0A2V2N477"/>
<evidence type="ECO:0000313" key="3">
    <source>
        <dbReference type="Proteomes" id="UP000245657"/>
    </source>
</evidence>
<dbReference type="Pfam" id="PF01497">
    <property type="entry name" value="Peripla_BP_2"/>
    <property type="match status" value="1"/>
</dbReference>
<dbReference type="Proteomes" id="UP000245657">
    <property type="component" value="Unassembled WGS sequence"/>
</dbReference>
<dbReference type="PANTHER" id="PTHR30535">
    <property type="entry name" value="VITAMIN B12-BINDING PROTEIN"/>
    <property type="match status" value="1"/>
</dbReference>
<dbReference type="InterPro" id="IPR050902">
    <property type="entry name" value="ABC_Transporter_SBP"/>
</dbReference>
<dbReference type="PANTHER" id="PTHR30535:SF34">
    <property type="entry name" value="MOLYBDATE-BINDING PROTEIN MOLA"/>
    <property type="match status" value="1"/>
</dbReference>
<dbReference type="CDD" id="cd01142">
    <property type="entry name" value="TroA_e"/>
    <property type="match status" value="1"/>
</dbReference>
<dbReference type="EMBL" id="QGMY01000017">
    <property type="protein sequence ID" value="PWR70043.1"/>
    <property type="molecule type" value="Genomic_DNA"/>
</dbReference>
<protein>
    <submittedName>
        <fullName evidence="2">ABC transporter substrate-binding protein</fullName>
    </submittedName>
</protein>
<dbReference type="Gene3D" id="3.40.50.1980">
    <property type="entry name" value="Nitrogenase molybdenum iron protein domain"/>
    <property type="match status" value="2"/>
</dbReference>
<dbReference type="GeneID" id="97547542"/>
<dbReference type="InterPro" id="IPR002491">
    <property type="entry name" value="ABC_transptr_periplasmic_BD"/>
</dbReference>
<dbReference type="OrthoDB" id="24039at2157"/>
<sequence>MKSNMAMFLGKLILMTVLLAGLVCVPSVCAAQTGSSSQGATQTITDMAGNSVEIPASIERVADLWHAHNEVMLMLGAGDKIVATTSNIKSMPFFKKVDPQINDIPAAQTGTGAGDISMETLVSTKPDIVILSSVTNETQDKLTSAGIPVVIMMFNNFDDLKKAFLLSGSILGDSEKKKADEYITYLDSKLSEIKDISSKIPADKKLSVVHIQSLEPLKIDGSNTIIDSWINVAGGVNAAAKDVKGNMQAVTFEQLQAMNPDVIIIGGTVKDKDTVMKDPKWQALKAVQNDKVYVNPKGVFPWDRYGAEEALQIQWAAKTLYPDQFKNIDIKDEFKKFYTEYFNYSLTDDDIDGILNPTA</sequence>
<evidence type="ECO:0000259" key="1">
    <source>
        <dbReference type="PROSITE" id="PS50983"/>
    </source>
</evidence>
<dbReference type="Gene3D" id="1.20.58.2180">
    <property type="match status" value="1"/>
</dbReference>
<comment type="caution">
    <text evidence="2">The sequence shown here is derived from an EMBL/GenBank/DDBJ whole genome shotgun (WGS) entry which is preliminary data.</text>
</comment>